<evidence type="ECO:0000256" key="7">
    <source>
        <dbReference type="ARBA" id="ARBA00018638"/>
    </source>
</evidence>
<keyword evidence="15" id="KW-0133">Cell shape</keyword>
<dbReference type="Gene3D" id="1.10.3810.10">
    <property type="entry name" value="Biosynthetic peptidoglycan transglycosylase-like"/>
    <property type="match status" value="1"/>
</dbReference>
<dbReference type="FunFam" id="1.10.3810.10:FF:000001">
    <property type="entry name" value="Penicillin-binding protein 1A"/>
    <property type="match status" value="1"/>
</dbReference>
<feature type="domain" description="Penicillin-binding protein transpeptidase" evidence="28">
    <location>
        <begin position="393"/>
        <end position="633"/>
    </location>
</feature>
<dbReference type="GO" id="GO:0008360">
    <property type="term" value="P:regulation of cell shape"/>
    <property type="evidence" value="ECO:0007669"/>
    <property type="project" value="UniProtKB-KW"/>
</dbReference>
<organism evidence="30 31">
    <name type="scientific">[Clostridium] methylpentosum DSM 5476</name>
    <dbReference type="NCBI Taxonomy" id="537013"/>
    <lineage>
        <taxon>Bacteria</taxon>
        <taxon>Bacillati</taxon>
        <taxon>Bacillota</taxon>
        <taxon>Clostridia</taxon>
        <taxon>Eubacteriales</taxon>
        <taxon>Oscillospiraceae</taxon>
        <taxon>Oscillospiraceae incertae sedis</taxon>
    </lineage>
</organism>
<dbReference type="EC" id="3.4.16.4" evidence="6"/>
<comment type="pathway">
    <text evidence="26">Glycan biosynthesis.</text>
</comment>
<evidence type="ECO:0000259" key="28">
    <source>
        <dbReference type="Pfam" id="PF00905"/>
    </source>
</evidence>
<dbReference type="EC" id="2.4.99.28" evidence="24"/>
<keyword evidence="18 27" id="KW-1133">Transmembrane helix</keyword>
<evidence type="ECO:0000256" key="4">
    <source>
        <dbReference type="ARBA" id="ARBA00007090"/>
    </source>
</evidence>
<dbReference type="Gene3D" id="3.40.710.10">
    <property type="entry name" value="DD-peptidase/beta-lactamase superfamily"/>
    <property type="match status" value="1"/>
</dbReference>
<name>C0EHV0_9FIRM</name>
<evidence type="ECO:0000256" key="15">
    <source>
        <dbReference type="ARBA" id="ARBA00022960"/>
    </source>
</evidence>
<keyword evidence="21" id="KW-0511">Multifunctional enzyme</keyword>
<dbReference type="Proteomes" id="UP000003340">
    <property type="component" value="Unassembled WGS sequence"/>
</dbReference>
<evidence type="ECO:0000256" key="21">
    <source>
        <dbReference type="ARBA" id="ARBA00023268"/>
    </source>
</evidence>
<dbReference type="InterPro" id="IPR001460">
    <property type="entry name" value="PCN-bd_Tpept"/>
</dbReference>
<evidence type="ECO:0000313" key="30">
    <source>
        <dbReference type="EMBL" id="EEG28922.1"/>
    </source>
</evidence>
<dbReference type="PANTHER" id="PTHR32282:SF11">
    <property type="entry name" value="PENICILLIN-BINDING PROTEIN 1B"/>
    <property type="match status" value="1"/>
</dbReference>
<keyword evidence="10" id="KW-0645">Protease</keyword>
<dbReference type="GO" id="GO:0009002">
    <property type="term" value="F:serine-type D-Ala-D-Ala carboxypeptidase activity"/>
    <property type="evidence" value="ECO:0007669"/>
    <property type="project" value="UniProtKB-EC"/>
</dbReference>
<sequence length="747" mass="82713">MRKKSRDLSSGSEFDTKDIFSSTTANKKSRKKPKKQRSTFKRVMIAFGKAIVALFLVGVITGSIVVTALTVYVMKATETDSDISLEKDAVMTSGITTIYGQQNGEWVALAKMSGGTKRIWCDITDVPAHVKNAFVAIEDKRFYEHEGVDFKRTFLAFANMILHFWDSNQGGSTITQQLVKNLTNDTVQTPTRKVREIFRAMSLERTYSKDQILQAYLNVIQLGGGNGDYLGVATGARLYFNKEVSELTIAEGASLAAITKSPKRYNPIENPENNLQRRNLVLDNMLDQGMITEEEYTEAINTPVEVNRGKVTGTLDDKDYQSYFVDNVINEVIAGMSEKYGWDSAYAETKLKSGGYEIYTTIDVDLQNKLEEQFQDLSNFRASEQDDDLLAAMVIYDHEGAMKAVVGNRGEKPPGDRVVRNNATQAERQPGSAIKPLASYAMAIDQNMYDYSNIVSDEETAYKIAGQPDWTPKNYTRRYYGNVTIKYALQHSLNTIPAKIVNQLGPQTSYDFLTQKLGITTLDPTGDPNMSPMSVGALTNGVHLNELTNAYQIFTNGGHFVKSHSYTKVLNASGDEVLAPDTTSTQVISEESSSIMNRLLRQVVMNGGTGAKANLDNLGIELIAKTGTTDDNKDFMFIGATPYYISGLWIGYDNPKNMRDNTVIPKKYQPYDSSVIWKNIMGDIYQGMEPKEFELTGEVVKKQFCTVTGLLAGDGCPTDTGYYKASKLPDTCNGGHGGSNPEEGSEE</sequence>
<dbReference type="GO" id="GO:0008955">
    <property type="term" value="F:peptidoglycan glycosyltransferase activity"/>
    <property type="evidence" value="ECO:0007669"/>
    <property type="project" value="UniProtKB-EC"/>
</dbReference>
<dbReference type="GO" id="GO:0008658">
    <property type="term" value="F:penicillin binding"/>
    <property type="evidence" value="ECO:0007669"/>
    <property type="project" value="InterPro"/>
</dbReference>
<evidence type="ECO:0000256" key="14">
    <source>
        <dbReference type="ARBA" id="ARBA00022801"/>
    </source>
</evidence>
<dbReference type="GO" id="GO:0046677">
    <property type="term" value="P:response to antibiotic"/>
    <property type="evidence" value="ECO:0007669"/>
    <property type="project" value="UniProtKB-KW"/>
</dbReference>
<accession>C0EHV0</accession>
<dbReference type="Pfam" id="PF00912">
    <property type="entry name" value="Transgly"/>
    <property type="match status" value="1"/>
</dbReference>
<evidence type="ECO:0000256" key="10">
    <source>
        <dbReference type="ARBA" id="ARBA00022670"/>
    </source>
</evidence>
<dbReference type="InterPro" id="IPR012338">
    <property type="entry name" value="Beta-lactam/transpept-like"/>
</dbReference>
<dbReference type="UniPathway" id="UPA00219"/>
<dbReference type="SUPFAM" id="SSF53955">
    <property type="entry name" value="Lysozyme-like"/>
    <property type="match status" value="1"/>
</dbReference>
<comment type="caution">
    <text evidence="30">The sequence shown here is derived from an EMBL/GenBank/DDBJ whole genome shotgun (WGS) entry which is preliminary data.</text>
</comment>
<evidence type="ECO:0000256" key="1">
    <source>
        <dbReference type="ARBA" id="ARBA00002624"/>
    </source>
</evidence>
<keyword evidence="11" id="KW-0328">Glycosyltransferase</keyword>
<feature type="transmembrane region" description="Helical" evidence="27">
    <location>
        <begin position="43"/>
        <end position="74"/>
    </location>
</feature>
<evidence type="ECO:0000313" key="31">
    <source>
        <dbReference type="Proteomes" id="UP000003340"/>
    </source>
</evidence>
<evidence type="ECO:0000256" key="8">
    <source>
        <dbReference type="ARBA" id="ARBA00022475"/>
    </source>
</evidence>
<evidence type="ECO:0000259" key="29">
    <source>
        <dbReference type="Pfam" id="PF00912"/>
    </source>
</evidence>
<keyword evidence="13 27" id="KW-0812">Transmembrane</keyword>
<keyword evidence="12" id="KW-0808">Transferase</keyword>
<dbReference type="InterPro" id="IPR036950">
    <property type="entry name" value="PBP_transglycosylase"/>
</dbReference>
<dbReference type="GO" id="GO:0071555">
    <property type="term" value="P:cell wall organization"/>
    <property type="evidence" value="ECO:0007669"/>
    <property type="project" value="UniProtKB-KW"/>
</dbReference>
<evidence type="ECO:0000256" key="6">
    <source>
        <dbReference type="ARBA" id="ARBA00012448"/>
    </source>
</evidence>
<dbReference type="AlphaFoldDB" id="C0EHV0"/>
<evidence type="ECO:0000256" key="24">
    <source>
        <dbReference type="ARBA" id="ARBA00044770"/>
    </source>
</evidence>
<dbReference type="STRING" id="537013.CLOSTMETH_03445"/>
<evidence type="ECO:0000256" key="26">
    <source>
        <dbReference type="ARBA" id="ARBA00060592"/>
    </source>
</evidence>
<comment type="subcellular location">
    <subcellularLocation>
        <location evidence="2">Cell membrane</location>
        <topology evidence="2">Single-pass type II membrane protein</topology>
    </subcellularLocation>
</comment>
<evidence type="ECO:0000256" key="27">
    <source>
        <dbReference type="SAM" id="Phobius"/>
    </source>
</evidence>
<evidence type="ECO:0000256" key="11">
    <source>
        <dbReference type="ARBA" id="ARBA00022676"/>
    </source>
</evidence>
<evidence type="ECO:0000256" key="25">
    <source>
        <dbReference type="ARBA" id="ARBA00049902"/>
    </source>
</evidence>
<keyword evidence="22" id="KW-0961">Cell wall biogenesis/degradation</keyword>
<dbReference type="PANTHER" id="PTHR32282">
    <property type="entry name" value="BINDING PROTEIN TRANSPEPTIDASE, PUTATIVE-RELATED"/>
    <property type="match status" value="1"/>
</dbReference>
<keyword evidence="16" id="KW-0735">Signal-anchor</keyword>
<comment type="similarity">
    <text evidence="5">In the N-terminal section; belongs to the glycosyltransferase 51 family.</text>
</comment>
<dbReference type="GO" id="GO:0006508">
    <property type="term" value="P:proteolysis"/>
    <property type="evidence" value="ECO:0007669"/>
    <property type="project" value="UniProtKB-KW"/>
</dbReference>
<evidence type="ECO:0000256" key="3">
    <source>
        <dbReference type="ARBA" id="ARBA00004752"/>
    </source>
</evidence>
<dbReference type="eggNOG" id="COG0744">
    <property type="taxonomic scope" value="Bacteria"/>
</dbReference>
<evidence type="ECO:0000256" key="12">
    <source>
        <dbReference type="ARBA" id="ARBA00022679"/>
    </source>
</evidence>
<comment type="catalytic activity">
    <reaction evidence="25">
        <text>[GlcNAc-(1-&gt;4)-Mur2Ac(oyl-L-Ala-gamma-D-Glu-L-Lys-D-Ala-D-Ala)](n)-di-trans,octa-cis-undecaprenyl diphosphate + beta-D-GlcNAc-(1-&gt;4)-Mur2Ac(oyl-L-Ala-gamma-D-Glu-L-Lys-D-Ala-D-Ala)-di-trans,octa-cis-undecaprenyl diphosphate = [GlcNAc-(1-&gt;4)-Mur2Ac(oyl-L-Ala-gamma-D-Glu-L-Lys-D-Ala-D-Ala)](n+1)-di-trans,octa-cis-undecaprenyl diphosphate + di-trans,octa-cis-undecaprenyl diphosphate + H(+)</text>
        <dbReference type="Rhea" id="RHEA:23708"/>
        <dbReference type="Rhea" id="RHEA-COMP:9602"/>
        <dbReference type="Rhea" id="RHEA-COMP:9603"/>
        <dbReference type="ChEBI" id="CHEBI:15378"/>
        <dbReference type="ChEBI" id="CHEBI:58405"/>
        <dbReference type="ChEBI" id="CHEBI:60033"/>
        <dbReference type="ChEBI" id="CHEBI:78435"/>
        <dbReference type="EC" id="2.4.99.28"/>
    </reaction>
</comment>
<keyword evidence="17" id="KW-0573">Peptidoglycan synthesis</keyword>
<dbReference type="EMBL" id="ACEC01000122">
    <property type="protein sequence ID" value="EEG28922.1"/>
    <property type="molecule type" value="Genomic_DNA"/>
</dbReference>
<dbReference type="Pfam" id="PF00905">
    <property type="entry name" value="Transpeptidase"/>
    <property type="match status" value="1"/>
</dbReference>
<dbReference type="GO" id="GO:0030288">
    <property type="term" value="C:outer membrane-bounded periplasmic space"/>
    <property type="evidence" value="ECO:0007669"/>
    <property type="project" value="TreeGrafter"/>
</dbReference>
<dbReference type="GO" id="GO:0005886">
    <property type="term" value="C:plasma membrane"/>
    <property type="evidence" value="ECO:0007669"/>
    <property type="project" value="UniProtKB-SubCell"/>
</dbReference>
<comment type="function">
    <text evidence="1">Cell wall formation. Synthesis of cross-linked peptidoglycan from the lipid intermediates. The enzyme has a penicillin-insensitive transglycosylase N-terminal domain (formation of linear glycan strands) and a penicillin-sensitive transpeptidase C-terminal domain (cross-linking of the peptide subunits).</text>
</comment>
<keyword evidence="20" id="KW-0046">Antibiotic resistance</keyword>
<dbReference type="GO" id="GO:0009252">
    <property type="term" value="P:peptidoglycan biosynthetic process"/>
    <property type="evidence" value="ECO:0007669"/>
    <property type="project" value="UniProtKB-UniPathway"/>
</dbReference>
<reference evidence="30 31" key="2">
    <citation type="submission" date="2009-02" db="EMBL/GenBank/DDBJ databases">
        <title>Draft genome sequence of Clostridium methylpentosum (DSM 5476).</title>
        <authorList>
            <person name="Sudarsanam P."/>
            <person name="Ley R."/>
            <person name="Guruge J."/>
            <person name="Turnbaugh P.J."/>
            <person name="Mahowald M."/>
            <person name="Liep D."/>
            <person name="Gordon J."/>
        </authorList>
    </citation>
    <scope>NUCLEOTIDE SEQUENCE [LARGE SCALE GENOMIC DNA]</scope>
    <source>
        <strain evidence="30 31">DSM 5476</strain>
    </source>
</reference>
<evidence type="ECO:0000256" key="22">
    <source>
        <dbReference type="ARBA" id="ARBA00023316"/>
    </source>
</evidence>
<evidence type="ECO:0000256" key="16">
    <source>
        <dbReference type="ARBA" id="ARBA00022968"/>
    </source>
</evidence>
<evidence type="ECO:0000256" key="2">
    <source>
        <dbReference type="ARBA" id="ARBA00004401"/>
    </source>
</evidence>
<feature type="domain" description="Glycosyl transferase family 51" evidence="29">
    <location>
        <begin position="111"/>
        <end position="285"/>
    </location>
</feature>
<gene>
    <name evidence="30" type="ORF">CLOSTMETH_03445</name>
</gene>
<reference evidence="30 31" key="1">
    <citation type="submission" date="2009-01" db="EMBL/GenBank/DDBJ databases">
        <authorList>
            <person name="Fulton L."/>
            <person name="Clifton S."/>
            <person name="Fulton B."/>
            <person name="Xu J."/>
            <person name="Minx P."/>
            <person name="Pepin K.H."/>
            <person name="Johnson M."/>
            <person name="Bhonagiri V."/>
            <person name="Nash W.E."/>
            <person name="Mardis E.R."/>
            <person name="Wilson R.K."/>
        </authorList>
    </citation>
    <scope>NUCLEOTIDE SEQUENCE [LARGE SCALE GENOMIC DNA]</scope>
    <source>
        <strain evidence="30 31">DSM 5476</strain>
    </source>
</reference>
<keyword evidence="19 27" id="KW-0472">Membrane</keyword>
<protein>
    <recommendedName>
        <fullName evidence="7">Penicillin-binding protein 1A</fullName>
        <ecNumber evidence="24">2.4.99.28</ecNumber>
        <ecNumber evidence="6">3.4.16.4</ecNumber>
    </recommendedName>
</protein>
<proteinExistence type="inferred from homology"/>
<evidence type="ECO:0000256" key="9">
    <source>
        <dbReference type="ARBA" id="ARBA00022645"/>
    </source>
</evidence>
<dbReference type="HOGENOM" id="CLU_006354_2_2_9"/>
<keyword evidence="8" id="KW-1003">Cell membrane</keyword>
<keyword evidence="9" id="KW-0121">Carboxypeptidase</keyword>
<dbReference type="InterPro" id="IPR023346">
    <property type="entry name" value="Lysozyme-like_dom_sf"/>
</dbReference>
<evidence type="ECO:0000256" key="13">
    <source>
        <dbReference type="ARBA" id="ARBA00022692"/>
    </source>
</evidence>
<evidence type="ECO:0000256" key="19">
    <source>
        <dbReference type="ARBA" id="ARBA00023136"/>
    </source>
</evidence>
<evidence type="ECO:0000256" key="23">
    <source>
        <dbReference type="ARBA" id="ARBA00034000"/>
    </source>
</evidence>
<keyword evidence="14" id="KW-0378">Hydrolase</keyword>
<dbReference type="SUPFAM" id="SSF56601">
    <property type="entry name" value="beta-lactamase/transpeptidase-like"/>
    <property type="match status" value="1"/>
</dbReference>
<keyword evidence="31" id="KW-1185">Reference proteome</keyword>
<comment type="similarity">
    <text evidence="4">In the C-terminal section; belongs to the transpeptidase family.</text>
</comment>
<comment type="catalytic activity">
    <reaction evidence="23">
        <text>Preferential cleavage: (Ac)2-L-Lys-D-Ala-|-D-Ala. Also transpeptidation of peptidyl-alanyl moieties that are N-acyl substituents of D-alanine.</text>
        <dbReference type="EC" id="3.4.16.4"/>
    </reaction>
</comment>
<evidence type="ECO:0000256" key="5">
    <source>
        <dbReference type="ARBA" id="ARBA00007739"/>
    </source>
</evidence>
<comment type="pathway">
    <text evidence="3">Cell wall biogenesis; peptidoglycan biosynthesis.</text>
</comment>
<dbReference type="InterPro" id="IPR050396">
    <property type="entry name" value="Glycosyltr_51/Transpeptidase"/>
</dbReference>
<evidence type="ECO:0000256" key="20">
    <source>
        <dbReference type="ARBA" id="ARBA00023251"/>
    </source>
</evidence>
<evidence type="ECO:0000256" key="18">
    <source>
        <dbReference type="ARBA" id="ARBA00022989"/>
    </source>
</evidence>
<evidence type="ECO:0000256" key="17">
    <source>
        <dbReference type="ARBA" id="ARBA00022984"/>
    </source>
</evidence>
<dbReference type="InterPro" id="IPR001264">
    <property type="entry name" value="Glyco_trans_51"/>
</dbReference>